<dbReference type="PANTHER" id="PTHR43819:SF1">
    <property type="entry name" value="ARCHAEAL-TYPE GLUTAMATE SYNTHASE [NADPH]"/>
    <property type="match status" value="1"/>
</dbReference>
<evidence type="ECO:0000256" key="1">
    <source>
        <dbReference type="ARBA" id="ARBA00009716"/>
    </source>
</evidence>
<feature type="domain" description="Glutamate synthase" evidence="4">
    <location>
        <begin position="116"/>
        <end position="419"/>
    </location>
</feature>
<dbReference type="PATRIC" id="fig|679936.5.peg.3150"/>
<gene>
    <name evidence="5" type="ordered locus">Sulac_3052</name>
</gene>
<keyword evidence="3" id="KW-1133">Transmembrane helix</keyword>
<keyword evidence="3" id="KW-0472">Membrane</keyword>
<proteinExistence type="inferred from homology"/>
<dbReference type="AlphaFoldDB" id="G8U0W4"/>
<sequence length="484" mass="52126">MIWIIPFITAGLILAILTVAVVWGFRRLMRRGEAALGHNAGWSIAEWFFSLKTHDVSDIALTMQRAEQGTPAQHPLGSRPHVDWLDQIGFDPATLIPGALAQKHPVSLNTVIGPEARRPLPLALPVIVAPMGYGLAVDEDVKVALAEAASVSGTAIVTGEGPYLPEERALAERWVLQLSRAPWAHQPEVLRLADMVEIQLSQGAEAGIGIQKPASALAPRMARDLGGQKAVIHHAPFRKLEDWVSDVRAMVPDVPIGIKIAGSHHLEDDLTYLTALGIDAVTLDGSTAGSAGSPAVISDHFGVTTALLTVRAHRWLQVLGVRNRVTLIVSGGVHDAADIAKLLALGADVVAVGSILLFALAHEEVWKIVPEKPPTALVLAHGSKRTAPPLNRDRAAEHVANWFEATAKELREICRAVGVGSTHDLQPFHLIARTPEAARVLGLSYDGEPGPWQRVAHSLERLVEAYQEEDEALWRILQTGFPGI</sequence>
<dbReference type="PIRSF" id="PIRSF006429">
    <property type="entry name" value="GOGAT_lg_2"/>
    <property type="match status" value="1"/>
</dbReference>
<dbReference type="Proteomes" id="UP000005439">
    <property type="component" value="Chromosome"/>
</dbReference>
<feature type="transmembrane region" description="Helical" evidence="3">
    <location>
        <begin position="6"/>
        <end position="25"/>
    </location>
</feature>
<comment type="similarity">
    <text evidence="1 2">Belongs to the glutamate synthase family.</text>
</comment>
<evidence type="ECO:0000256" key="3">
    <source>
        <dbReference type="SAM" id="Phobius"/>
    </source>
</evidence>
<dbReference type="PANTHER" id="PTHR43819">
    <property type="entry name" value="ARCHAEAL-TYPE GLUTAMATE SYNTHASE [NADPH]"/>
    <property type="match status" value="1"/>
</dbReference>
<evidence type="ECO:0000259" key="4">
    <source>
        <dbReference type="Pfam" id="PF01645"/>
    </source>
</evidence>
<dbReference type="InterPro" id="IPR013785">
    <property type="entry name" value="Aldolase_TIM"/>
</dbReference>
<keyword evidence="6" id="KW-1185">Reference proteome</keyword>
<dbReference type="InterPro" id="IPR002932">
    <property type="entry name" value="Glu_synthdom"/>
</dbReference>
<protein>
    <submittedName>
        <fullName evidence="5">Ferredoxin-dependent glutamate synthase</fullName>
    </submittedName>
</protein>
<dbReference type="CDD" id="cd02808">
    <property type="entry name" value="GltS_FMN"/>
    <property type="match status" value="1"/>
</dbReference>
<dbReference type="KEGG" id="sap:Sulac_3052"/>
<keyword evidence="3" id="KW-0812">Transmembrane</keyword>
<organism evidence="5 6">
    <name type="scientific">Sulfobacillus acidophilus (strain ATCC 700253 / DSM 10332 / NAL)</name>
    <dbReference type="NCBI Taxonomy" id="679936"/>
    <lineage>
        <taxon>Bacteria</taxon>
        <taxon>Bacillati</taxon>
        <taxon>Bacillota</taxon>
        <taxon>Clostridia</taxon>
        <taxon>Eubacteriales</taxon>
        <taxon>Clostridiales Family XVII. Incertae Sedis</taxon>
        <taxon>Sulfobacillus</taxon>
    </lineage>
</organism>
<accession>G8U0W4</accession>
<dbReference type="STRING" id="679936.Sulac_3052"/>
<dbReference type="EMBL" id="CP003179">
    <property type="protein sequence ID" value="AEW06509.1"/>
    <property type="molecule type" value="Genomic_DNA"/>
</dbReference>
<evidence type="ECO:0000313" key="6">
    <source>
        <dbReference type="Proteomes" id="UP000005439"/>
    </source>
</evidence>
<dbReference type="Gene3D" id="3.20.20.70">
    <property type="entry name" value="Aldolase class I"/>
    <property type="match status" value="1"/>
</dbReference>
<dbReference type="HOGENOM" id="CLU_023342_2_1_9"/>
<name>G8U0W4_SULAD</name>
<evidence type="ECO:0000313" key="5">
    <source>
        <dbReference type="EMBL" id="AEW06509.1"/>
    </source>
</evidence>
<reference evidence="6" key="1">
    <citation type="submission" date="2011-12" db="EMBL/GenBank/DDBJ databases">
        <title>The complete genome of chromosome of Sulfobacillus acidophilus DSM 10332.</title>
        <authorList>
            <person name="Lucas S."/>
            <person name="Han J."/>
            <person name="Lapidus A."/>
            <person name="Bruce D."/>
            <person name="Goodwin L."/>
            <person name="Pitluck S."/>
            <person name="Peters L."/>
            <person name="Kyrpides N."/>
            <person name="Mavromatis K."/>
            <person name="Ivanova N."/>
            <person name="Mikhailova N."/>
            <person name="Chertkov O."/>
            <person name="Saunders E."/>
            <person name="Detter J.C."/>
            <person name="Tapia R."/>
            <person name="Han C."/>
            <person name="Land M."/>
            <person name="Hauser L."/>
            <person name="Markowitz V."/>
            <person name="Cheng J.-F."/>
            <person name="Hugenholtz P."/>
            <person name="Woyke T."/>
            <person name="Wu D."/>
            <person name="Pukall R."/>
            <person name="Gehrich-Schroeter G."/>
            <person name="Schneider S."/>
            <person name="Klenk H.-P."/>
            <person name="Eisen J.A."/>
        </authorList>
    </citation>
    <scope>NUCLEOTIDE SEQUENCE [LARGE SCALE GENOMIC DNA]</scope>
    <source>
        <strain evidence="6">ATCC 700253 / DSM 10332 / NAL</strain>
    </source>
</reference>
<dbReference type="Pfam" id="PF01645">
    <property type="entry name" value="Glu_synthase"/>
    <property type="match status" value="1"/>
</dbReference>
<dbReference type="GO" id="GO:0015930">
    <property type="term" value="F:glutamate synthase activity"/>
    <property type="evidence" value="ECO:0007669"/>
    <property type="project" value="InterPro"/>
</dbReference>
<dbReference type="SUPFAM" id="SSF51395">
    <property type="entry name" value="FMN-linked oxidoreductases"/>
    <property type="match status" value="1"/>
</dbReference>
<evidence type="ECO:0000256" key="2">
    <source>
        <dbReference type="PIRNR" id="PIRNR006429"/>
    </source>
</evidence>
<reference evidence="5 6" key="2">
    <citation type="journal article" date="2012" name="Stand. Genomic Sci.">
        <title>Complete genome sequence of the moderately thermophilic mineral-sulfide-oxidizing firmicute Sulfobacillus acidophilus type strain (NAL(T)).</title>
        <authorList>
            <person name="Anderson I."/>
            <person name="Chertkov O."/>
            <person name="Chen A."/>
            <person name="Saunders E."/>
            <person name="Lapidus A."/>
            <person name="Nolan M."/>
            <person name="Lucas S."/>
            <person name="Hammon N."/>
            <person name="Deshpande S."/>
            <person name="Cheng J.F."/>
            <person name="Han C."/>
            <person name="Tapia R."/>
            <person name="Goodwin L.A."/>
            <person name="Pitluck S."/>
            <person name="Liolios K."/>
            <person name="Pagani I."/>
            <person name="Ivanova N."/>
            <person name="Mikhailova N."/>
            <person name="Pati A."/>
            <person name="Palaniappan K."/>
            <person name="Land M."/>
            <person name="Pan C."/>
            <person name="Rohde M."/>
            <person name="Pukall R."/>
            <person name="Goker M."/>
            <person name="Detter J.C."/>
            <person name="Woyke T."/>
            <person name="Bristow J."/>
            <person name="Eisen J.A."/>
            <person name="Markowitz V."/>
            <person name="Hugenholtz P."/>
            <person name="Kyrpides N.C."/>
            <person name="Klenk H.P."/>
            <person name="Mavromatis K."/>
        </authorList>
    </citation>
    <scope>NUCLEOTIDE SEQUENCE [LARGE SCALE GENOMIC DNA]</scope>
    <source>
        <strain evidence="6">ATCC 700253 / DSM 10332 / NAL</strain>
    </source>
</reference>
<dbReference type="InterPro" id="IPR024188">
    <property type="entry name" value="GltB"/>
</dbReference>
<dbReference type="GO" id="GO:0006537">
    <property type="term" value="P:glutamate biosynthetic process"/>
    <property type="evidence" value="ECO:0007669"/>
    <property type="project" value="InterPro"/>
</dbReference>